<dbReference type="RefSeq" id="XP_041191582.1">
    <property type="nucleotide sequence ID" value="XM_041329595.1"/>
</dbReference>
<protein>
    <submittedName>
        <fullName evidence="1">Uncharacterized protein</fullName>
    </submittedName>
</protein>
<dbReference type="GeneID" id="64623612"/>
<dbReference type="AlphaFoldDB" id="A0A9P7E8P5"/>
<feature type="non-terminal residue" evidence="1">
    <location>
        <position position="1"/>
    </location>
</feature>
<proteinExistence type="predicted"/>
<accession>A0A9P7E8P5</accession>
<dbReference type="OrthoDB" id="2131339at2759"/>
<comment type="caution">
    <text evidence="1">The sequence shown here is derived from an EMBL/GenBank/DDBJ whole genome shotgun (WGS) entry which is preliminary data.</text>
</comment>
<keyword evidence="2" id="KW-1185">Reference proteome</keyword>
<sequence length="102" mass="11798">INMTVERWLVSDKSYQAGTGIGLVSGAKIMDVPKKKYPVMVPEKYEEYVVPHFPIRDLDRVMVIGNHMRKVRRARARHLAQEDHHLKETKITEELANTKSTI</sequence>
<evidence type="ECO:0000313" key="2">
    <source>
        <dbReference type="Proteomes" id="UP000807769"/>
    </source>
</evidence>
<organism evidence="1 2">
    <name type="scientific">Suillus subaureus</name>
    <dbReference type="NCBI Taxonomy" id="48587"/>
    <lineage>
        <taxon>Eukaryota</taxon>
        <taxon>Fungi</taxon>
        <taxon>Dikarya</taxon>
        <taxon>Basidiomycota</taxon>
        <taxon>Agaricomycotina</taxon>
        <taxon>Agaricomycetes</taxon>
        <taxon>Agaricomycetidae</taxon>
        <taxon>Boletales</taxon>
        <taxon>Suillineae</taxon>
        <taxon>Suillaceae</taxon>
        <taxon>Suillus</taxon>
    </lineage>
</organism>
<gene>
    <name evidence="1" type="ORF">BJ212DRAFT_1241414</name>
</gene>
<feature type="non-terminal residue" evidence="1">
    <location>
        <position position="102"/>
    </location>
</feature>
<dbReference type="Proteomes" id="UP000807769">
    <property type="component" value="Unassembled WGS sequence"/>
</dbReference>
<reference evidence="1" key="1">
    <citation type="journal article" date="2020" name="New Phytol.">
        <title>Comparative genomics reveals dynamic genome evolution in host specialist ectomycorrhizal fungi.</title>
        <authorList>
            <person name="Lofgren L.A."/>
            <person name="Nguyen N.H."/>
            <person name="Vilgalys R."/>
            <person name="Ruytinx J."/>
            <person name="Liao H.L."/>
            <person name="Branco S."/>
            <person name="Kuo A."/>
            <person name="LaButti K."/>
            <person name="Lipzen A."/>
            <person name="Andreopoulos W."/>
            <person name="Pangilinan J."/>
            <person name="Riley R."/>
            <person name="Hundley H."/>
            <person name="Na H."/>
            <person name="Barry K."/>
            <person name="Grigoriev I.V."/>
            <person name="Stajich J.E."/>
            <person name="Kennedy P.G."/>
        </authorList>
    </citation>
    <scope>NUCLEOTIDE SEQUENCE</scope>
    <source>
        <strain evidence="1">MN1</strain>
    </source>
</reference>
<evidence type="ECO:0000313" key="1">
    <source>
        <dbReference type="EMBL" id="KAG1813946.1"/>
    </source>
</evidence>
<name>A0A9P7E8P5_9AGAM</name>
<dbReference type="EMBL" id="JABBWG010000022">
    <property type="protein sequence ID" value="KAG1813946.1"/>
    <property type="molecule type" value="Genomic_DNA"/>
</dbReference>